<keyword evidence="1" id="KW-0472">Membrane</keyword>
<comment type="caution">
    <text evidence="2">The sequence shown here is derived from an EMBL/GenBank/DDBJ whole genome shotgun (WGS) entry which is preliminary data.</text>
</comment>
<proteinExistence type="predicted"/>
<accession>A0A3L7J0J8</accession>
<dbReference type="Proteomes" id="UP000282460">
    <property type="component" value="Unassembled WGS sequence"/>
</dbReference>
<feature type="transmembrane region" description="Helical" evidence="1">
    <location>
        <begin position="399"/>
        <end position="427"/>
    </location>
</feature>
<feature type="transmembrane region" description="Helical" evidence="1">
    <location>
        <begin position="20"/>
        <end position="37"/>
    </location>
</feature>
<feature type="transmembrane region" description="Helical" evidence="1">
    <location>
        <begin position="156"/>
        <end position="176"/>
    </location>
</feature>
<dbReference type="AlphaFoldDB" id="A0A3L7J0J8"/>
<keyword evidence="1" id="KW-1133">Transmembrane helix</keyword>
<protein>
    <recommendedName>
        <fullName evidence="4">Polyketide antibiotic transporter</fullName>
    </recommendedName>
</protein>
<keyword evidence="1" id="KW-0812">Transmembrane</keyword>
<name>A0A3L7J0J8_9MICO</name>
<dbReference type="OrthoDB" id="2014935at2"/>
<keyword evidence="3" id="KW-1185">Reference proteome</keyword>
<feature type="transmembrane region" description="Helical" evidence="1">
    <location>
        <begin position="127"/>
        <end position="150"/>
    </location>
</feature>
<feature type="transmembrane region" description="Helical" evidence="1">
    <location>
        <begin position="74"/>
        <end position="97"/>
    </location>
</feature>
<feature type="transmembrane region" description="Helical" evidence="1">
    <location>
        <begin position="439"/>
        <end position="460"/>
    </location>
</feature>
<sequence length="539" mass="55393">MSIFFTLLRQRVRRDRVQVLSWLLVMATIVFLTASALQDVFGEESERAALIQLATANPAILVLRGPPQGVDLDALFIFSSFSFLGLLVGLINTFLAVRHSRAEEETGRAELVGATPIPRLLPLSATVVWGVIVNLLMAVMVSGCCVAAGMDVAGSVLTGVALGAIGLSFLAVGLLASELMLTSRAANAVAAGSVLLAYLARGVGDAFGEVSQDGLVVQSAWPSALSPIGWGLATHPFTANDWTPLLLNLALAVVLTASACLLAVTRDSGASVFGAGVGRATARRSLSSSIGLAWRLHRPSVIGWVLGGLLLGVFAGALGTVAGQNDVANNPLAEQLRRLSDGGETLDQAFLTAIFNLVGVLAAGCAVQAAVRARQEEAVTTAELVLATPVRRVRWLVDYLVVGVVAVVLVLGVAALAAIGAAAAVGAASASNSDAVASALAQLPAPLLYLGTVALIFVLLPRYTAPLGWALLTAGAFVGLFGKLIGFPDWLNNLSPFTHAPAAIGSETDWSSGFVMLALALGAGVVASVLLEKRDIASA</sequence>
<evidence type="ECO:0000313" key="2">
    <source>
        <dbReference type="EMBL" id="RLQ83973.1"/>
    </source>
</evidence>
<feature type="transmembrane region" description="Helical" evidence="1">
    <location>
        <begin position="467"/>
        <end position="490"/>
    </location>
</feature>
<dbReference type="EMBL" id="RCWJ01000002">
    <property type="protein sequence ID" value="RLQ83973.1"/>
    <property type="molecule type" value="Genomic_DNA"/>
</dbReference>
<evidence type="ECO:0000256" key="1">
    <source>
        <dbReference type="SAM" id="Phobius"/>
    </source>
</evidence>
<reference evidence="2 3" key="1">
    <citation type="submission" date="2018-10" db="EMBL/GenBank/DDBJ databases">
        <authorList>
            <person name="Li J."/>
        </authorList>
    </citation>
    <scope>NUCLEOTIDE SEQUENCE [LARGE SCALE GENOMIC DNA]</scope>
    <source>
        <strain evidence="2 3">ZD1-4</strain>
    </source>
</reference>
<dbReference type="RefSeq" id="WP_121659018.1">
    <property type="nucleotide sequence ID" value="NZ_BMEK01000002.1"/>
</dbReference>
<evidence type="ECO:0008006" key="4">
    <source>
        <dbReference type="Google" id="ProtNLM"/>
    </source>
</evidence>
<feature type="transmembrane region" description="Helical" evidence="1">
    <location>
        <begin position="245"/>
        <end position="264"/>
    </location>
</feature>
<feature type="transmembrane region" description="Helical" evidence="1">
    <location>
        <begin position="185"/>
        <end position="204"/>
    </location>
</feature>
<organism evidence="2 3">
    <name type="scientific">Mycetocola zhadangensis</name>
    <dbReference type="NCBI Taxonomy" id="1164595"/>
    <lineage>
        <taxon>Bacteria</taxon>
        <taxon>Bacillati</taxon>
        <taxon>Actinomycetota</taxon>
        <taxon>Actinomycetes</taxon>
        <taxon>Micrococcales</taxon>
        <taxon>Microbacteriaceae</taxon>
        <taxon>Mycetocola</taxon>
    </lineage>
</organism>
<feature type="transmembrane region" description="Helical" evidence="1">
    <location>
        <begin position="349"/>
        <end position="371"/>
    </location>
</feature>
<evidence type="ECO:0000313" key="3">
    <source>
        <dbReference type="Proteomes" id="UP000282460"/>
    </source>
</evidence>
<feature type="transmembrane region" description="Helical" evidence="1">
    <location>
        <begin position="510"/>
        <end position="531"/>
    </location>
</feature>
<feature type="transmembrane region" description="Helical" evidence="1">
    <location>
        <begin position="301"/>
        <end position="322"/>
    </location>
</feature>
<gene>
    <name evidence="2" type="ORF">D9V28_06915</name>
</gene>